<dbReference type="InParanoid" id="D8RGJ3"/>
<dbReference type="STRING" id="88036.D8RGJ3"/>
<dbReference type="SUPFAM" id="SSF49899">
    <property type="entry name" value="Concanavalin A-like lectins/glucanases"/>
    <property type="match status" value="1"/>
</dbReference>
<dbReference type="Gene3D" id="2.60.120.200">
    <property type="match status" value="1"/>
</dbReference>
<dbReference type="KEGG" id="smo:SELMODRAFT_15696"/>
<dbReference type="CDD" id="cd06899">
    <property type="entry name" value="lectin_legume_LecRK_Arcelin_ConA"/>
    <property type="match status" value="1"/>
</dbReference>
<dbReference type="PANTHER" id="PTHR32401">
    <property type="entry name" value="CONCANAVALIN A-LIKE LECTIN FAMILY PROTEIN"/>
    <property type="match status" value="1"/>
</dbReference>
<evidence type="ECO:0000256" key="1">
    <source>
        <dbReference type="ARBA" id="ARBA00007606"/>
    </source>
</evidence>
<comment type="similarity">
    <text evidence="1">Belongs to the leguminous lectin family.</text>
</comment>
<name>D8RGJ3_SELML</name>
<feature type="domain" description="Legume lectin" evidence="3">
    <location>
        <begin position="2"/>
        <end position="205"/>
    </location>
</feature>
<sequence length="209" mass="22686">VQLSGTRQNTVGRLLYSIPVNMLDLSNNPASFSTFFEFSMAAFAGDGLAFVIVPDKISIGASGPWLGLVKEDEISNRTAMAPHTFAVEFDSVMNMELRDPNSNHVGLDVETIVSTVTANASDIGLILNDGSRTFAWIQFDGSSSELDVRISKDRNSRPTKPLLSHKLDLKSVLRPWMYVGFSSSTGEASQKHKVFSWKFSSGGSSSPSS</sequence>
<dbReference type="Gramene" id="EFJ28366">
    <property type="protein sequence ID" value="EFJ28366"/>
    <property type="gene ID" value="SELMODRAFT_15696"/>
</dbReference>
<dbReference type="eggNOG" id="ENOG502QVKP">
    <property type="taxonomic scope" value="Eukaryota"/>
</dbReference>
<dbReference type="Pfam" id="PF00139">
    <property type="entry name" value="Lectin_legB"/>
    <property type="match status" value="1"/>
</dbReference>
<dbReference type="OMA" id="NGREANV"/>
<gene>
    <name evidence="4" type="ORF">SELMODRAFT_15696</name>
</gene>
<evidence type="ECO:0000313" key="5">
    <source>
        <dbReference type="Proteomes" id="UP000001514"/>
    </source>
</evidence>
<dbReference type="InterPro" id="IPR050258">
    <property type="entry name" value="Leguminous_Lectin"/>
</dbReference>
<dbReference type="HOGENOM" id="CLU_000288_62_2_1"/>
<dbReference type="Proteomes" id="UP000001514">
    <property type="component" value="Unassembled WGS sequence"/>
</dbReference>
<dbReference type="EMBL" id="GL377579">
    <property type="protein sequence ID" value="EFJ28366.1"/>
    <property type="molecule type" value="Genomic_DNA"/>
</dbReference>
<dbReference type="PANTHER" id="PTHR32401:SF16">
    <property type="entry name" value="CONCANAVALIN A-LIKE LECTIN FAMILY PROTEIN"/>
    <property type="match status" value="1"/>
</dbReference>
<dbReference type="InterPro" id="IPR013320">
    <property type="entry name" value="ConA-like_dom_sf"/>
</dbReference>
<dbReference type="InterPro" id="IPR001220">
    <property type="entry name" value="Legume_lectin_dom"/>
</dbReference>
<evidence type="ECO:0000313" key="4">
    <source>
        <dbReference type="EMBL" id="EFJ28366.1"/>
    </source>
</evidence>
<feature type="non-terminal residue" evidence="4">
    <location>
        <position position="1"/>
    </location>
</feature>
<accession>D8RGJ3</accession>
<evidence type="ECO:0000256" key="2">
    <source>
        <dbReference type="ARBA" id="ARBA00022734"/>
    </source>
</evidence>
<keyword evidence="2" id="KW-0430">Lectin</keyword>
<protein>
    <recommendedName>
        <fullName evidence="3">Legume lectin domain-containing protein</fullName>
    </recommendedName>
</protein>
<organism evidence="5">
    <name type="scientific">Selaginella moellendorffii</name>
    <name type="common">Spikemoss</name>
    <dbReference type="NCBI Taxonomy" id="88036"/>
    <lineage>
        <taxon>Eukaryota</taxon>
        <taxon>Viridiplantae</taxon>
        <taxon>Streptophyta</taxon>
        <taxon>Embryophyta</taxon>
        <taxon>Tracheophyta</taxon>
        <taxon>Lycopodiopsida</taxon>
        <taxon>Selaginellales</taxon>
        <taxon>Selaginellaceae</taxon>
        <taxon>Selaginella</taxon>
    </lineage>
</organism>
<proteinExistence type="inferred from homology"/>
<reference evidence="4 5" key="1">
    <citation type="journal article" date="2011" name="Science">
        <title>The Selaginella genome identifies genetic changes associated with the evolution of vascular plants.</title>
        <authorList>
            <person name="Banks J.A."/>
            <person name="Nishiyama T."/>
            <person name="Hasebe M."/>
            <person name="Bowman J.L."/>
            <person name="Gribskov M."/>
            <person name="dePamphilis C."/>
            <person name="Albert V.A."/>
            <person name="Aono N."/>
            <person name="Aoyama T."/>
            <person name="Ambrose B.A."/>
            <person name="Ashton N.W."/>
            <person name="Axtell M.J."/>
            <person name="Barker E."/>
            <person name="Barker M.S."/>
            <person name="Bennetzen J.L."/>
            <person name="Bonawitz N.D."/>
            <person name="Chapple C."/>
            <person name="Cheng C."/>
            <person name="Correa L.G."/>
            <person name="Dacre M."/>
            <person name="DeBarry J."/>
            <person name="Dreyer I."/>
            <person name="Elias M."/>
            <person name="Engstrom E.M."/>
            <person name="Estelle M."/>
            <person name="Feng L."/>
            <person name="Finet C."/>
            <person name="Floyd S.K."/>
            <person name="Frommer W.B."/>
            <person name="Fujita T."/>
            <person name="Gramzow L."/>
            <person name="Gutensohn M."/>
            <person name="Harholt J."/>
            <person name="Hattori M."/>
            <person name="Heyl A."/>
            <person name="Hirai T."/>
            <person name="Hiwatashi Y."/>
            <person name="Ishikawa M."/>
            <person name="Iwata M."/>
            <person name="Karol K.G."/>
            <person name="Koehler B."/>
            <person name="Kolukisaoglu U."/>
            <person name="Kubo M."/>
            <person name="Kurata T."/>
            <person name="Lalonde S."/>
            <person name="Li K."/>
            <person name="Li Y."/>
            <person name="Litt A."/>
            <person name="Lyons E."/>
            <person name="Manning G."/>
            <person name="Maruyama T."/>
            <person name="Michael T.P."/>
            <person name="Mikami K."/>
            <person name="Miyazaki S."/>
            <person name="Morinaga S."/>
            <person name="Murata T."/>
            <person name="Mueller-Roeber B."/>
            <person name="Nelson D.R."/>
            <person name="Obara M."/>
            <person name="Oguri Y."/>
            <person name="Olmstead R.G."/>
            <person name="Onodera N."/>
            <person name="Petersen B.L."/>
            <person name="Pils B."/>
            <person name="Prigge M."/>
            <person name="Rensing S.A."/>
            <person name="Riano-Pachon D.M."/>
            <person name="Roberts A.W."/>
            <person name="Sato Y."/>
            <person name="Scheller H.V."/>
            <person name="Schulz B."/>
            <person name="Schulz C."/>
            <person name="Shakirov E.V."/>
            <person name="Shibagaki N."/>
            <person name="Shinohara N."/>
            <person name="Shippen D.E."/>
            <person name="Soerensen I."/>
            <person name="Sotooka R."/>
            <person name="Sugimoto N."/>
            <person name="Sugita M."/>
            <person name="Sumikawa N."/>
            <person name="Tanurdzic M."/>
            <person name="Theissen G."/>
            <person name="Ulvskov P."/>
            <person name="Wakazuki S."/>
            <person name="Weng J.K."/>
            <person name="Willats W.W."/>
            <person name="Wipf D."/>
            <person name="Wolf P.G."/>
            <person name="Yang L."/>
            <person name="Zimmer A.D."/>
            <person name="Zhu Q."/>
            <person name="Mitros T."/>
            <person name="Hellsten U."/>
            <person name="Loque D."/>
            <person name="Otillar R."/>
            <person name="Salamov A."/>
            <person name="Schmutz J."/>
            <person name="Shapiro H."/>
            <person name="Lindquist E."/>
            <person name="Lucas S."/>
            <person name="Rokhsar D."/>
            <person name="Grigoriev I.V."/>
        </authorList>
    </citation>
    <scope>NUCLEOTIDE SEQUENCE [LARGE SCALE GENOMIC DNA]</scope>
</reference>
<dbReference type="GO" id="GO:0030246">
    <property type="term" value="F:carbohydrate binding"/>
    <property type="evidence" value="ECO:0007669"/>
    <property type="project" value="UniProtKB-KW"/>
</dbReference>
<keyword evidence="5" id="KW-1185">Reference proteome</keyword>
<evidence type="ECO:0000259" key="3">
    <source>
        <dbReference type="Pfam" id="PF00139"/>
    </source>
</evidence>
<feature type="non-terminal residue" evidence="4">
    <location>
        <position position="209"/>
    </location>
</feature>
<dbReference type="AlphaFoldDB" id="D8RGJ3"/>
<dbReference type="OrthoDB" id="2019747at2759"/>